<dbReference type="PANTHER" id="PTHR11079:SF202">
    <property type="entry name" value="TRNA-SPECIFIC ADENOSINE DEAMINASE"/>
    <property type="match status" value="1"/>
</dbReference>
<evidence type="ECO:0000256" key="8">
    <source>
        <dbReference type="HAMAP-Rule" id="MF_00972"/>
    </source>
</evidence>
<dbReference type="InterPro" id="IPR016193">
    <property type="entry name" value="Cytidine_deaminase-like"/>
</dbReference>
<evidence type="ECO:0000256" key="6">
    <source>
        <dbReference type="ARBA" id="ARBA00022833"/>
    </source>
</evidence>
<dbReference type="PROSITE" id="PS51747">
    <property type="entry name" value="CYT_DCMP_DEAMINASES_2"/>
    <property type="match status" value="1"/>
</dbReference>
<dbReference type="NCBIfam" id="NF008113">
    <property type="entry name" value="PRK10860.1"/>
    <property type="match status" value="1"/>
</dbReference>
<feature type="binding site" evidence="8">
    <location>
        <position position="93"/>
    </location>
    <ligand>
        <name>Zn(2+)</name>
        <dbReference type="ChEBI" id="CHEBI:29105"/>
        <note>catalytic</note>
    </ligand>
</feature>
<dbReference type="GO" id="GO:0008270">
    <property type="term" value="F:zinc ion binding"/>
    <property type="evidence" value="ECO:0007669"/>
    <property type="project" value="UniProtKB-UniRule"/>
</dbReference>
<sequence>MGPVPYAPEGWTWERLMDEALAEARLAQAEGEVPVGAVVVDKAGRIIGRGHNRCLRDNDPSAHAEMVALRMAATTTANYRLGGTFLVVTLEPCLMCAGAIVHARVEGVVYGAEDPKAGAVTSCLEAFEQPFLNHRPWHMGGVRRRACTAILKDFFNGRRTD</sequence>
<protein>
    <recommendedName>
        <fullName evidence="8">tRNA-specific adenosine deaminase</fullName>
        <ecNumber evidence="8">3.5.4.33</ecNumber>
    </recommendedName>
</protein>
<keyword evidence="5 8" id="KW-0378">Hydrolase</keyword>
<comment type="function">
    <text evidence="8">Catalyzes the deamination of adenosine to inosine at the wobble position 34 of tRNA(Arg2).</text>
</comment>
<comment type="cofactor">
    <cofactor evidence="8">
        <name>Zn(2+)</name>
        <dbReference type="ChEBI" id="CHEBI:29105"/>
    </cofactor>
    <text evidence="8">Binds 1 zinc ion per subunit.</text>
</comment>
<dbReference type="GO" id="GO:0052717">
    <property type="term" value="F:tRNA-specific adenosine-34 deaminase activity"/>
    <property type="evidence" value="ECO:0007669"/>
    <property type="project" value="UniProtKB-UniRule"/>
</dbReference>
<dbReference type="PROSITE" id="PS00903">
    <property type="entry name" value="CYT_DCMP_DEAMINASES_1"/>
    <property type="match status" value="1"/>
</dbReference>
<evidence type="ECO:0000256" key="2">
    <source>
        <dbReference type="ARBA" id="ARBA00011738"/>
    </source>
</evidence>
<dbReference type="InterPro" id="IPR016192">
    <property type="entry name" value="APOBEC/CMP_deaminase_Zn-bd"/>
</dbReference>
<keyword evidence="6 8" id="KW-0862">Zinc</keyword>
<dbReference type="SUPFAM" id="SSF53927">
    <property type="entry name" value="Cytidine deaminase-like"/>
    <property type="match status" value="1"/>
</dbReference>
<dbReference type="InterPro" id="IPR028883">
    <property type="entry name" value="tRNA_aden_deaminase"/>
</dbReference>
<evidence type="ECO:0000256" key="5">
    <source>
        <dbReference type="ARBA" id="ARBA00022801"/>
    </source>
</evidence>
<dbReference type="Gene3D" id="3.40.140.10">
    <property type="entry name" value="Cytidine Deaminase, domain 2"/>
    <property type="match status" value="1"/>
</dbReference>
<proteinExistence type="inferred from homology"/>
<feature type="domain" description="CMP/dCMP-type deaminase" evidence="9">
    <location>
        <begin position="11"/>
        <end position="121"/>
    </location>
</feature>
<evidence type="ECO:0000256" key="1">
    <source>
        <dbReference type="ARBA" id="ARBA00010669"/>
    </source>
</evidence>
<evidence type="ECO:0000256" key="4">
    <source>
        <dbReference type="ARBA" id="ARBA00022723"/>
    </source>
</evidence>
<gene>
    <name evidence="8" type="primary">tadA</name>
    <name evidence="10" type="ordered locus">Dvul_1603</name>
</gene>
<comment type="similarity">
    <text evidence="1">Belongs to the cytidine and deoxycytidylate deaminase family. ADAT2 subfamily.</text>
</comment>
<dbReference type="HOGENOM" id="CLU_025810_3_2_7"/>
<dbReference type="InterPro" id="IPR002125">
    <property type="entry name" value="CMP_dCMP_dom"/>
</dbReference>
<organism evidence="10 11">
    <name type="scientific">Nitratidesulfovibrio vulgaris (strain DP4)</name>
    <name type="common">Desulfovibrio vulgaris</name>
    <dbReference type="NCBI Taxonomy" id="391774"/>
    <lineage>
        <taxon>Bacteria</taxon>
        <taxon>Pseudomonadati</taxon>
        <taxon>Thermodesulfobacteriota</taxon>
        <taxon>Desulfovibrionia</taxon>
        <taxon>Desulfovibrionales</taxon>
        <taxon>Desulfovibrionaceae</taxon>
        <taxon>Nitratidesulfovibrio</taxon>
    </lineage>
</organism>
<evidence type="ECO:0000313" key="11">
    <source>
        <dbReference type="Proteomes" id="UP000009173"/>
    </source>
</evidence>
<evidence type="ECO:0000313" key="10">
    <source>
        <dbReference type="EMBL" id="ABM28620.1"/>
    </source>
</evidence>
<evidence type="ECO:0000256" key="7">
    <source>
        <dbReference type="ARBA" id="ARBA00048045"/>
    </source>
</evidence>
<evidence type="ECO:0000259" key="9">
    <source>
        <dbReference type="PROSITE" id="PS51747"/>
    </source>
</evidence>
<dbReference type="EC" id="3.5.4.33" evidence="8"/>
<dbReference type="Proteomes" id="UP000009173">
    <property type="component" value="Chromosome"/>
</dbReference>
<dbReference type="PANTHER" id="PTHR11079">
    <property type="entry name" value="CYTOSINE DEAMINASE FAMILY MEMBER"/>
    <property type="match status" value="1"/>
</dbReference>
<dbReference type="KEGG" id="dvl:Dvul_1603"/>
<accession>A0A0H3A8N7</accession>
<reference evidence="11" key="1">
    <citation type="journal article" date="2009" name="Environ. Microbiol.">
        <title>Contribution of mobile genetic elements to Desulfovibrio vulgaris genome plasticity.</title>
        <authorList>
            <person name="Walker C.B."/>
            <person name="Stolyar S."/>
            <person name="Chivian D."/>
            <person name="Pinel N."/>
            <person name="Gabster J.A."/>
            <person name="Dehal P.S."/>
            <person name="He Z."/>
            <person name="Yang Z.K."/>
            <person name="Yen H.C."/>
            <person name="Zhou J."/>
            <person name="Wall J.D."/>
            <person name="Hazen T.C."/>
            <person name="Arkin A.P."/>
            <person name="Stahl D.A."/>
        </authorList>
    </citation>
    <scope>NUCLEOTIDE SEQUENCE [LARGE SCALE GENOMIC DNA]</scope>
    <source>
        <strain evidence="11">DP4</strain>
    </source>
</reference>
<name>A0A0H3A8N7_NITV4</name>
<keyword evidence="3 8" id="KW-0819">tRNA processing</keyword>
<dbReference type="CDD" id="cd01285">
    <property type="entry name" value="nucleoside_deaminase"/>
    <property type="match status" value="1"/>
</dbReference>
<dbReference type="EMBL" id="CP000527">
    <property type="protein sequence ID" value="ABM28620.1"/>
    <property type="molecule type" value="Genomic_DNA"/>
</dbReference>
<dbReference type="AlphaFoldDB" id="A0A0H3A8N7"/>
<comment type="catalytic activity">
    <reaction evidence="7 8">
        <text>adenosine(34) in tRNA + H2O + H(+) = inosine(34) in tRNA + NH4(+)</text>
        <dbReference type="Rhea" id="RHEA:43168"/>
        <dbReference type="Rhea" id="RHEA-COMP:10373"/>
        <dbReference type="Rhea" id="RHEA-COMP:10374"/>
        <dbReference type="ChEBI" id="CHEBI:15377"/>
        <dbReference type="ChEBI" id="CHEBI:15378"/>
        <dbReference type="ChEBI" id="CHEBI:28938"/>
        <dbReference type="ChEBI" id="CHEBI:74411"/>
        <dbReference type="ChEBI" id="CHEBI:82852"/>
        <dbReference type="EC" id="3.5.4.33"/>
    </reaction>
</comment>
<dbReference type="Pfam" id="PF00383">
    <property type="entry name" value="dCMP_cyt_deam_1"/>
    <property type="match status" value="1"/>
</dbReference>
<dbReference type="GO" id="GO:0002100">
    <property type="term" value="P:tRNA wobble adenosine to inosine editing"/>
    <property type="evidence" value="ECO:0007669"/>
    <property type="project" value="UniProtKB-UniRule"/>
</dbReference>
<evidence type="ECO:0000256" key="3">
    <source>
        <dbReference type="ARBA" id="ARBA00022694"/>
    </source>
</evidence>
<dbReference type="RefSeq" id="WP_011792367.1">
    <property type="nucleotide sequence ID" value="NC_008751.1"/>
</dbReference>
<feature type="active site" description="Proton donor" evidence="8">
    <location>
        <position position="65"/>
    </location>
</feature>
<dbReference type="HAMAP" id="MF_00972">
    <property type="entry name" value="tRNA_aden_deaminase"/>
    <property type="match status" value="1"/>
</dbReference>
<feature type="binding site" evidence="8">
    <location>
        <position position="96"/>
    </location>
    <ligand>
        <name>Zn(2+)</name>
        <dbReference type="ChEBI" id="CHEBI:29105"/>
        <note>catalytic</note>
    </ligand>
</feature>
<keyword evidence="4 8" id="KW-0479">Metal-binding</keyword>
<comment type="subunit">
    <text evidence="2 8">Homodimer.</text>
</comment>
<feature type="binding site" evidence="8">
    <location>
        <position position="63"/>
    </location>
    <ligand>
        <name>Zn(2+)</name>
        <dbReference type="ChEBI" id="CHEBI:29105"/>
        <note>catalytic</note>
    </ligand>
</feature>